<evidence type="ECO:0000256" key="2">
    <source>
        <dbReference type="ARBA" id="ARBA00022723"/>
    </source>
</evidence>
<dbReference type="Proteomes" id="UP001057134">
    <property type="component" value="Chromosome"/>
</dbReference>
<dbReference type="EC" id="3.1.3.5" evidence="5"/>
<dbReference type="InterPro" id="IPR036412">
    <property type="entry name" value="HAD-like_sf"/>
</dbReference>
<reference evidence="5" key="2">
    <citation type="journal article" date="2021" name="J Anim Sci Technol">
        <title>Complete genome sequence of Paenibacillus konkukensis sp. nov. SK3146 as a potential probiotic strain.</title>
        <authorList>
            <person name="Jung H.I."/>
            <person name="Park S."/>
            <person name="Niu K.M."/>
            <person name="Lee S.W."/>
            <person name="Kothari D."/>
            <person name="Yi K.J."/>
            <person name="Kim S.K."/>
        </authorList>
    </citation>
    <scope>NUCLEOTIDE SEQUENCE</scope>
    <source>
        <strain evidence="5">SK3146</strain>
    </source>
</reference>
<dbReference type="RefSeq" id="WP_249862416.1">
    <property type="nucleotide sequence ID" value="NZ_CP027059.1"/>
</dbReference>
<evidence type="ECO:0000256" key="3">
    <source>
        <dbReference type="ARBA" id="ARBA00022801"/>
    </source>
</evidence>
<dbReference type="SFLD" id="SFLDS00003">
    <property type="entry name" value="Haloacid_Dehalogenase"/>
    <property type="match status" value="1"/>
</dbReference>
<evidence type="ECO:0000313" key="5">
    <source>
        <dbReference type="EMBL" id="UQZ86918.1"/>
    </source>
</evidence>
<dbReference type="InterPro" id="IPR041492">
    <property type="entry name" value="HAD_2"/>
</dbReference>
<dbReference type="Gene3D" id="3.40.50.1000">
    <property type="entry name" value="HAD superfamily/HAD-like"/>
    <property type="match status" value="1"/>
</dbReference>
<dbReference type="NCBIfam" id="TIGR01662">
    <property type="entry name" value="HAD-SF-IIIA"/>
    <property type="match status" value="1"/>
</dbReference>
<reference evidence="5" key="1">
    <citation type="submission" date="2018-02" db="EMBL/GenBank/DDBJ databases">
        <authorList>
            <person name="Kim S.-K."/>
            <person name="Jung H.-I."/>
            <person name="Lee S.-W."/>
        </authorList>
    </citation>
    <scope>NUCLEOTIDE SEQUENCE</scope>
    <source>
        <strain evidence="5">SK3146</strain>
    </source>
</reference>
<dbReference type="SFLD" id="SFLDG01129">
    <property type="entry name" value="C1.5:_HAD__Beta-PGM__Phosphata"/>
    <property type="match status" value="1"/>
</dbReference>
<dbReference type="InterPro" id="IPR051400">
    <property type="entry name" value="HAD-like_hydrolase"/>
</dbReference>
<keyword evidence="4" id="KW-0460">Magnesium</keyword>
<keyword evidence="6" id="KW-1185">Reference proteome</keyword>
<dbReference type="EMBL" id="CP027059">
    <property type="protein sequence ID" value="UQZ86918.1"/>
    <property type="molecule type" value="Genomic_DNA"/>
</dbReference>
<keyword evidence="3 5" id="KW-0378">Hydrolase</keyword>
<evidence type="ECO:0000256" key="1">
    <source>
        <dbReference type="ARBA" id="ARBA00001946"/>
    </source>
</evidence>
<keyword evidence="2" id="KW-0479">Metal-binding</keyword>
<dbReference type="Pfam" id="PF13419">
    <property type="entry name" value="HAD_2"/>
    <property type="match status" value="1"/>
</dbReference>
<comment type="cofactor">
    <cofactor evidence="1">
        <name>Mg(2+)</name>
        <dbReference type="ChEBI" id="CHEBI:18420"/>
    </cofactor>
</comment>
<accession>A0ABY4RY55</accession>
<sequence>MIRAVLFDLDGTLLDRDASVRKFIRRQHERLHRHVGHIDAEEYCSAFITLDAKGYVWKDRVYAEMAERFGIHGLTPDQLLADYIAGFADSCVPFPNMIRLLDELSDRGIALGMITNGFTAFQMNNIKALGIQDYFRTLLISEREGLRKPDPAIFLRALERLGVTPEDAVFVGDHPVNDVQAAQAVGMKGVWKRDPYYDAPGTADAVIDDLSELPSFLFK</sequence>
<dbReference type="SUPFAM" id="SSF56784">
    <property type="entry name" value="HAD-like"/>
    <property type="match status" value="1"/>
</dbReference>
<evidence type="ECO:0000313" key="6">
    <source>
        <dbReference type="Proteomes" id="UP001057134"/>
    </source>
</evidence>
<dbReference type="GO" id="GO:0008253">
    <property type="term" value="F:5'-nucleotidase activity"/>
    <property type="evidence" value="ECO:0007669"/>
    <property type="project" value="UniProtKB-EC"/>
</dbReference>
<dbReference type="InterPro" id="IPR006549">
    <property type="entry name" value="HAD-SF_hydro_IIIA"/>
</dbReference>
<dbReference type="InterPro" id="IPR006439">
    <property type="entry name" value="HAD-SF_hydro_IA"/>
</dbReference>
<dbReference type="PRINTS" id="PR00413">
    <property type="entry name" value="HADHALOGNASE"/>
</dbReference>
<proteinExistence type="predicted"/>
<gene>
    <name evidence="5" type="primary">yjjG_4</name>
    <name evidence="5" type="ORF">SK3146_06211</name>
</gene>
<name>A0ABY4RY55_9BACL</name>
<dbReference type="NCBIfam" id="TIGR01509">
    <property type="entry name" value="HAD-SF-IA-v3"/>
    <property type="match status" value="1"/>
</dbReference>
<dbReference type="Gene3D" id="1.10.150.520">
    <property type="match status" value="1"/>
</dbReference>
<dbReference type="InterPro" id="IPR023214">
    <property type="entry name" value="HAD_sf"/>
</dbReference>
<protein>
    <submittedName>
        <fullName evidence="5">Pyrimidine 5'-nucleotidase YjjG</fullName>
        <ecNumber evidence="5">3.1.3.5</ecNumber>
    </submittedName>
</protein>
<evidence type="ECO:0000256" key="4">
    <source>
        <dbReference type="ARBA" id="ARBA00022842"/>
    </source>
</evidence>
<organism evidence="5 6">
    <name type="scientific">Paenibacillus konkukensis</name>
    <dbReference type="NCBI Taxonomy" id="2020716"/>
    <lineage>
        <taxon>Bacteria</taxon>
        <taxon>Bacillati</taxon>
        <taxon>Bacillota</taxon>
        <taxon>Bacilli</taxon>
        <taxon>Bacillales</taxon>
        <taxon>Paenibacillaceae</taxon>
        <taxon>Paenibacillus</taxon>
    </lineage>
</organism>
<dbReference type="PANTHER" id="PTHR46470:SF2">
    <property type="entry name" value="GLYCERALDEHYDE 3-PHOSPHATE PHOSPHATASE"/>
    <property type="match status" value="1"/>
</dbReference>
<dbReference type="SFLD" id="SFLDG01135">
    <property type="entry name" value="C1.5.6:_HAD__Beta-PGM__Phospha"/>
    <property type="match status" value="1"/>
</dbReference>
<dbReference type="PANTHER" id="PTHR46470">
    <property type="entry name" value="N-ACYLNEURAMINATE-9-PHOSPHATASE"/>
    <property type="match status" value="1"/>
</dbReference>
<dbReference type="NCBIfam" id="TIGR01549">
    <property type="entry name" value="HAD-SF-IA-v1"/>
    <property type="match status" value="1"/>
</dbReference>